<keyword evidence="5 6" id="KW-0472">Membrane</keyword>
<dbReference type="InterPro" id="IPR007603">
    <property type="entry name" value="Choline_transptr-like"/>
</dbReference>
<dbReference type="EMBL" id="JBGBPQ010000017">
    <property type="protein sequence ID" value="KAL1508022.1"/>
    <property type="molecule type" value="Genomic_DNA"/>
</dbReference>
<keyword evidence="4 6" id="KW-1133">Transmembrane helix</keyword>
<gene>
    <name evidence="7" type="ORF">AB1Y20_007619</name>
</gene>
<feature type="transmembrane region" description="Helical" evidence="6">
    <location>
        <begin position="111"/>
        <end position="135"/>
    </location>
</feature>
<evidence type="ECO:0000256" key="3">
    <source>
        <dbReference type="ARBA" id="ARBA00022692"/>
    </source>
</evidence>
<keyword evidence="3 6" id="KW-0812">Transmembrane</keyword>
<protein>
    <recommendedName>
        <fullName evidence="6">Choline transporter-like protein</fullName>
    </recommendedName>
</protein>
<dbReference type="PANTHER" id="PTHR12385:SF4">
    <property type="entry name" value="PROTEIN PNS1"/>
    <property type="match status" value="1"/>
</dbReference>
<evidence type="ECO:0000313" key="7">
    <source>
        <dbReference type="EMBL" id="KAL1508022.1"/>
    </source>
</evidence>
<feature type="transmembrane region" description="Helical" evidence="6">
    <location>
        <begin position="237"/>
        <end position="268"/>
    </location>
</feature>
<name>A0AB34IVX0_PRYPA</name>
<evidence type="ECO:0000256" key="1">
    <source>
        <dbReference type="ARBA" id="ARBA00004141"/>
    </source>
</evidence>
<dbReference type="PANTHER" id="PTHR12385">
    <property type="entry name" value="CHOLINE TRANSPORTER-LIKE (SLC FAMILY 44)"/>
    <property type="match status" value="1"/>
</dbReference>
<reference evidence="7 8" key="1">
    <citation type="journal article" date="2024" name="Science">
        <title>Giant polyketide synthase enzymes in the biosynthesis of giant marine polyether toxins.</title>
        <authorList>
            <person name="Fallon T.R."/>
            <person name="Shende V.V."/>
            <person name="Wierzbicki I.H."/>
            <person name="Pendleton A.L."/>
            <person name="Watervoot N.F."/>
            <person name="Auber R.P."/>
            <person name="Gonzalez D.J."/>
            <person name="Wisecaver J.H."/>
            <person name="Moore B.S."/>
        </authorList>
    </citation>
    <scope>NUCLEOTIDE SEQUENCE [LARGE SCALE GENOMIC DNA]</scope>
    <source>
        <strain evidence="7 8">12B1</strain>
    </source>
</reference>
<organism evidence="7 8">
    <name type="scientific">Prymnesium parvum</name>
    <name type="common">Toxic golden alga</name>
    <dbReference type="NCBI Taxonomy" id="97485"/>
    <lineage>
        <taxon>Eukaryota</taxon>
        <taxon>Haptista</taxon>
        <taxon>Haptophyta</taxon>
        <taxon>Prymnesiophyceae</taxon>
        <taxon>Prymnesiales</taxon>
        <taxon>Prymnesiaceae</taxon>
        <taxon>Prymnesium</taxon>
    </lineage>
</organism>
<feature type="transmembrane region" description="Helical" evidence="6">
    <location>
        <begin position="422"/>
        <end position="443"/>
    </location>
</feature>
<proteinExistence type="inferred from homology"/>
<feature type="transmembrane region" description="Helical" evidence="6">
    <location>
        <begin position="82"/>
        <end position="104"/>
    </location>
</feature>
<feature type="transmembrane region" description="Helical" evidence="6">
    <location>
        <begin position="147"/>
        <end position="170"/>
    </location>
</feature>
<keyword evidence="8" id="KW-1185">Reference proteome</keyword>
<comment type="caution">
    <text evidence="7">The sequence shown here is derived from an EMBL/GenBank/DDBJ whole genome shotgun (WGS) entry which is preliminary data.</text>
</comment>
<sequence>MRRRSRKLPILEGPSIMGLERIIGNSSAKPGFHDVLFSALFTLHFVLVLTLACRWAADPEHPLPSWLTTYAKEQAKENQQEFGSLALAALLAASGGLPFLFVYLKFMEWFAFIMISLIFVGAIVGTAGGSAYCFYHALHVIGSSGDYYSQTLVLAFVLLLCSLLSVIYFMCMWRRLETVAHILSAVSGVLSGLPGALSLSYVTAALSLGWMLLWTMSLVEFNYIAETAGTGEKILLNFWWLVTFFWGAAVLDGVLQIAIATIIATWYFDEQYLERGVPCCKPAVWGAFGRAFTMQFGQACFGGLVLSVLRAIISMLTKLQQSIGDGNVVAKVVLCCVTCCVKCVESCLSWLTAYAYVYVAIYGVSFIKAGSEVLTLLSNKGLDMVATSAFVEPVLFVGALLGGAVGILWGEIARQSINAPAWIPYSGGFVGGFISVGVGLSLVSSGTKTLLVAYAEEPGVMRSKKPELANKWAEGNRLVKP</sequence>
<feature type="transmembrane region" description="Helical" evidence="6">
    <location>
        <begin position="35"/>
        <end position="57"/>
    </location>
</feature>
<feature type="transmembrane region" description="Helical" evidence="6">
    <location>
        <begin position="389"/>
        <end position="410"/>
    </location>
</feature>
<dbReference type="Proteomes" id="UP001515480">
    <property type="component" value="Unassembled WGS sequence"/>
</dbReference>
<evidence type="ECO:0000313" key="8">
    <source>
        <dbReference type="Proteomes" id="UP001515480"/>
    </source>
</evidence>
<feature type="transmembrane region" description="Helical" evidence="6">
    <location>
        <begin position="208"/>
        <end position="225"/>
    </location>
</feature>
<comment type="subcellular location">
    <subcellularLocation>
        <location evidence="6">Cell membrane</location>
        <topology evidence="6">Multi-pass membrane protein</topology>
    </subcellularLocation>
    <subcellularLocation>
        <location evidence="1">Membrane</location>
        <topology evidence="1">Multi-pass membrane protein</topology>
    </subcellularLocation>
</comment>
<comment type="similarity">
    <text evidence="2 6">Belongs to the CTL (choline transporter-like) family.</text>
</comment>
<comment type="function">
    <text evidence="6">Choline transporter.</text>
</comment>
<dbReference type="GO" id="GO:0022857">
    <property type="term" value="F:transmembrane transporter activity"/>
    <property type="evidence" value="ECO:0007669"/>
    <property type="project" value="UniProtKB-UniRule"/>
</dbReference>
<dbReference type="GO" id="GO:0005886">
    <property type="term" value="C:plasma membrane"/>
    <property type="evidence" value="ECO:0007669"/>
    <property type="project" value="UniProtKB-SubCell"/>
</dbReference>
<dbReference type="Pfam" id="PF04515">
    <property type="entry name" value="Choline_transpo"/>
    <property type="match status" value="1"/>
</dbReference>
<evidence type="ECO:0000256" key="5">
    <source>
        <dbReference type="ARBA" id="ARBA00023136"/>
    </source>
</evidence>
<feature type="transmembrane region" description="Helical" evidence="6">
    <location>
        <begin position="182"/>
        <end position="202"/>
    </location>
</feature>
<evidence type="ECO:0000256" key="4">
    <source>
        <dbReference type="ARBA" id="ARBA00022989"/>
    </source>
</evidence>
<evidence type="ECO:0000256" key="2">
    <source>
        <dbReference type="ARBA" id="ARBA00007168"/>
    </source>
</evidence>
<dbReference type="AlphaFoldDB" id="A0AB34IVX0"/>
<accession>A0AB34IVX0</accession>
<evidence type="ECO:0000256" key="6">
    <source>
        <dbReference type="RuleBase" id="RU368066"/>
    </source>
</evidence>
<feature type="transmembrane region" description="Helical" evidence="6">
    <location>
        <begin position="296"/>
        <end position="316"/>
    </location>
</feature>